<dbReference type="SFLD" id="SFLDG01386">
    <property type="entry name" value="main_SPASM_domain-containing"/>
    <property type="match status" value="1"/>
</dbReference>
<gene>
    <name evidence="14" type="primary">moaA</name>
    <name evidence="14" type="ORF">BTO11_00650</name>
</gene>
<evidence type="ECO:0000256" key="12">
    <source>
        <dbReference type="ARBA" id="ARBA00048697"/>
    </source>
</evidence>
<dbReference type="InterPro" id="IPR013785">
    <property type="entry name" value="Aldolase_TIM"/>
</dbReference>
<dbReference type="InterPro" id="IPR013483">
    <property type="entry name" value="MoaA"/>
</dbReference>
<dbReference type="PANTHER" id="PTHR22960:SF28">
    <property type="entry name" value="GTP 3',8-CYCLASE"/>
    <property type="match status" value="1"/>
</dbReference>
<dbReference type="Gene3D" id="3.20.20.70">
    <property type="entry name" value="Aldolase class I"/>
    <property type="match status" value="1"/>
</dbReference>
<keyword evidence="11" id="KW-0456">Lyase</keyword>
<keyword evidence="8" id="KW-0411">Iron-sulfur</keyword>
<dbReference type="InterPro" id="IPR040064">
    <property type="entry name" value="MoaA-like"/>
</dbReference>
<dbReference type="OrthoDB" id="9763993at2"/>
<keyword evidence="15" id="KW-1185">Reference proteome</keyword>
<dbReference type="InterPro" id="IPR000385">
    <property type="entry name" value="MoaA_NifB_PqqE_Fe-S-bd_CS"/>
</dbReference>
<evidence type="ECO:0000256" key="11">
    <source>
        <dbReference type="ARBA" id="ARBA00023239"/>
    </source>
</evidence>
<keyword evidence="10" id="KW-0501">Molybdenum cofactor biosynthesis</keyword>
<dbReference type="InterPro" id="IPR007197">
    <property type="entry name" value="rSAM"/>
</dbReference>
<dbReference type="RefSeq" id="WP_105050768.1">
    <property type="nucleotide sequence ID" value="NZ_BMYG01000005.1"/>
</dbReference>
<comment type="cofactor">
    <cofactor evidence="1">
        <name>[4Fe-4S] cluster</name>
        <dbReference type="ChEBI" id="CHEBI:49883"/>
    </cofactor>
</comment>
<dbReference type="AlphaFoldDB" id="A0A2S7URE5"/>
<evidence type="ECO:0000313" key="14">
    <source>
        <dbReference type="EMBL" id="PQJ52309.1"/>
    </source>
</evidence>
<keyword evidence="7" id="KW-0408">Iron</keyword>
<evidence type="ECO:0000256" key="5">
    <source>
        <dbReference type="ARBA" id="ARBA00022723"/>
    </source>
</evidence>
<evidence type="ECO:0000256" key="7">
    <source>
        <dbReference type="ARBA" id="ARBA00023004"/>
    </source>
</evidence>
<evidence type="ECO:0000256" key="8">
    <source>
        <dbReference type="ARBA" id="ARBA00023014"/>
    </source>
</evidence>
<dbReference type="PROSITE" id="PS51918">
    <property type="entry name" value="RADICAL_SAM"/>
    <property type="match status" value="1"/>
</dbReference>
<dbReference type="SMART" id="SM00729">
    <property type="entry name" value="Elp3"/>
    <property type="match status" value="1"/>
</dbReference>
<accession>A0A2S7URE5</accession>
<dbReference type="EMBL" id="MSCH01000003">
    <property type="protein sequence ID" value="PQJ52309.1"/>
    <property type="molecule type" value="Genomic_DNA"/>
</dbReference>
<comment type="catalytic activity">
    <reaction evidence="12">
        <text>GTP + AH2 + S-adenosyl-L-methionine = (8S)-3',8-cyclo-7,8-dihydroguanosine 5'-triphosphate + 5'-deoxyadenosine + L-methionine + A + H(+)</text>
        <dbReference type="Rhea" id="RHEA:49576"/>
        <dbReference type="ChEBI" id="CHEBI:13193"/>
        <dbReference type="ChEBI" id="CHEBI:15378"/>
        <dbReference type="ChEBI" id="CHEBI:17319"/>
        <dbReference type="ChEBI" id="CHEBI:17499"/>
        <dbReference type="ChEBI" id="CHEBI:37565"/>
        <dbReference type="ChEBI" id="CHEBI:57844"/>
        <dbReference type="ChEBI" id="CHEBI:59789"/>
        <dbReference type="ChEBI" id="CHEBI:131766"/>
        <dbReference type="EC" id="4.1.99.22"/>
    </reaction>
</comment>
<dbReference type="CDD" id="cd21117">
    <property type="entry name" value="Twitch_MoaA"/>
    <property type="match status" value="1"/>
</dbReference>
<evidence type="ECO:0000256" key="10">
    <source>
        <dbReference type="ARBA" id="ARBA00023150"/>
    </source>
</evidence>
<name>A0A2S7URE5_9GAMM</name>
<evidence type="ECO:0000256" key="9">
    <source>
        <dbReference type="ARBA" id="ARBA00023134"/>
    </source>
</evidence>
<evidence type="ECO:0000256" key="3">
    <source>
        <dbReference type="ARBA" id="ARBA00022485"/>
    </source>
</evidence>
<evidence type="ECO:0000256" key="2">
    <source>
        <dbReference type="ARBA" id="ARBA00012167"/>
    </source>
</evidence>
<dbReference type="EC" id="4.1.99.22" evidence="2"/>
<dbReference type="Pfam" id="PF06463">
    <property type="entry name" value="Mob_synth_C"/>
    <property type="match status" value="1"/>
</dbReference>
<keyword evidence="9" id="KW-0342">GTP-binding</keyword>
<dbReference type="GO" id="GO:0061798">
    <property type="term" value="F:GTP 3',8'-cyclase activity"/>
    <property type="evidence" value="ECO:0007669"/>
    <property type="project" value="UniProtKB-EC"/>
</dbReference>
<protein>
    <recommendedName>
        <fullName evidence="2">GTP 3',8-cyclase</fullName>
        <ecNumber evidence="2">4.1.99.22</ecNumber>
    </recommendedName>
</protein>
<dbReference type="Pfam" id="PF04055">
    <property type="entry name" value="Radical_SAM"/>
    <property type="match status" value="1"/>
</dbReference>
<dbReference type="PANTHER" id="PTHR22960">
    <property type="entry name" value="MOLYBDOPTERIN COFACTOR SYNTHESIS PROTEIN A"/>
    <property type="match status" value="1"/>
</dbReference>
<sequence>MLQDNFGRKFEYLRLSITDVCNFSCDYCLPDGYDCSGARDFLSLSEIKTLVTAFAKLGMKKIRITGGEPGLRKDLVDVIRICNNTQGIEQIALTTNGFNLENNIEQWVEAGLTHLNVSADSLDPRLFQAITGHQNLESILRGVDKAISLGLSNVKLNAVLLKTFNLDQIDQYLSWIKNKSVTVRFIELMETGDNKDYFATNHISGEYIKQDLLTKGWTQVIKGKLAGPAQEFCHPDYQGRFGLIMPYSTDFCKTCNRLRIASNGKLHLCLFAEQGIDLRPYLTEDGIEQTCDALLAAMTNKEVGHELAKNFTGATTHLAMLGG</sequence>
<dbReference type="InterPro" id="IPR058240">
    <property type="entry name" value="rSAM_sf"/>
</dbReference>
<evidence type="ECO:0000313" key="15">
    <source>
        <dbReference type="Proteomes" id="UP000239007"/>
    </source>
</evidence>
<dbReference type="GO" id="GO:0046872">
    <property type="term" value="F:metal ion binding"/>
    <property type="evidence" value="ECO:0007669"/>
    <property type="project" value="UniProtKB-KW"/>
</dbReference>
<evidence type="ECO:0000256" key="4">
    <source>
        <dbReference type="ARBA" id="ARBA00022691"/>
    </source>
</evidence>
<dbReference type="SUPFAM" id="SSF102114">
    <property type="entry name" value="Radical SAM enzymes"/>
    <property type="match status" value="1"/>
</dbReference>
<dbReference type="GO" id="GO:0061799">
    <property type="term" value="F:cyclic pyranopterin monophosphate synthase activity"/>
    <property type="evidence" value="ECO:0007669"/>
    <property type="project" value="TreeGrafter"/>
</dbReference>
<organism evidence="14 15">
    <name type="scientific">Psychrosphaera saromensis</name>
    <dbReference type="NCBI Taxonomy" id="716813"/>
    <lineage>
        <taxon>Bacteria</taxon>
        <taxon>Pseudomonadati</taxon>
        <taxon>Pseudomonadota</taxon>
        <taxon>Gammaproteobacteria</taxon>
        <taxon>Alteromonadales</taxon>
        <taxon>Pseudoalteromonadaceae</taxon>
        <taxon>Psychrosphaera</taxon>
    </lineage>
</organism>
<keyword evidence="5" id="KW-0479">Metal-binding</keyword>
<evidence type="ECO:0000259" key="13">
    <source>
        <dbReference type="PROSITE" id="PS51918"/>
    </source>
</evidence>
<dbReference type="GO" id="GO:0006777">
    <property type="term" value="P:Mo-molybdopterin cofactor biosynthetic process"/>
    <property type="evidence" value="ECO:0007669"/>
    <property type="project" value="UniProtKB-KW"/>
</dbReference>
<dbReference type="InterPro" id="IPR050105">
    <property type="entry name" value="MoCo_biosynth_MoaA/MoaC"/>
</dbReference>
<dbReference type="UniPathway" id="UPA00344"/>
<dbReference type="InterPro" id="IPR010505">
    <property type="entry name" value="MoaA_twitch"/>
</dbReference>
<dbReference type="PROSITE" id="PS01305">
    <property type="entry name" value="MOAA_NIFB_PQQE"/>
    <property type="match status" value="1"/>
</dbReference>
<dbReference type="Proteomes" id="UP000239007">
    <property type="component" value="Unassembled WGS sequence"/>
</dbReference>
<dbReference type="CDD" id="cd01335">
    <property type="entry name" value="Radical_SAM"/>
    <property type="match status" value="1"/>
</dbReference>
<keyword evidence="4" id="KW-0949">S-adenosyl-L-methionine</keyword>
<dbReference type="InterPro" id="IPR006638">
    <property type="entry name" value="Elp3/MiaA/NifB-like_rSAM"/>
</dbReference>
<proteinExistence type="predicted"/>
<evidence type="ECO:0000256" key="6">
    <source>
        <dbReference type="ARBA" id="ARBA00022741"/>
    </source>
</evidence>
<dbReference type="SFLD" id="SFLDS00029">
    <property type="entry name" value="Radical_SAM"/>
    <property type="match status" value="1"/>
</dbReference>
<evidence type="ECO:0000256" key="1">
    <source>
        <dbReference type="ARBA" id="ARBA00001966"/>
    </source>
</evidence>
<dbReference type="GO" id="GO:0051539">
    <property type="term" value="F:4 iron, 4 sulfur cluster binding"/>
    <property type="evidence" value="ECO:0007669"/>
    <property type="project" value="UniProtKB-KW"/>
</dbReference>
<feature type="domain" description="Radical SAM core" evidence="13">
    <location>
        <begin position="5"/>
        <end position="229"/>
    </location>
</feature>
<comment type="caution">
    <text evidence="14">The sequence shown here is derived from an EMBL/GenBank/DDBJ whole genome shotgun (WGS) entry which is preliminary data.</text>
</comment>
<dbReference type="SFLD" id="SFLDG01067">
    <property type="entry name" value="SPASM/twitch_domain_containing"/>
    <property type="match status" value="1"/>
</dbReference>
<dbReference type="GO" id="GO:0005525">
    <property type="term" value="F:GTP binding"/>
    <property type="evidence" value="ECO:0007669"/>
    <property type="project" value="UniProtKB-KW"/>
</dbReference>
<dbReference type="SFLD" id="SFLDG01383">
    <property type="entry name" value="cyclic_pyranopterin_phosphate"/>
    <property type="match status" value="1"/>
</dbReference>
<keyword evidence="6" id="KW-0547">Nucleotide-binding</keyword>
<reference evidence="14 15" key="1">
    <citation type="submission" date="2016-12" db="EMBL/GenBank/DDBJ databases">
        <title>Diversity of luminous bacteria.</title>
        <authorList>
            <person name="Yoshizawa S."/>
            <person name="Kogure K."/>
        </authorList>
    </citation>
    <scope>NUCLEOTIDE SEQUENCE [LARGE SCALE GENOMIC DNA]</scope>
    <source>
        <strain evidence="14 15">SA4-48</strain>
    </source>
</reference>
<dbReference type="NCBIfam" id="TIGR02666">
    <property type="entry name" value="moaA"/>
    <property type="match status" value="1"/>
</dbReference>
<keyword evidence="3" id="KW-0004">4Fe-4S</keyword>